<dbReference type="AlphaFoldDB" id="A0A7J6FEM0"/>
<keyword evidence="5" id="KW-1185">Reference proteome</keyword>
<accession>A0A7J6FEM0</accession>
<feature type="compositionally biased region" description="Low complexity" evidence="1">
    <location>
        <begin position="42"/>
        <end position="51"/>
    </location>
</feature>
<evidence type="ECO:0000313" key="4">
    <source>
        <dbReference type="EMBL" id="KAF4369105.1"/>
    </source>
</evidence>
<feature type="transmembrane region" description="Helical" evidence="2">
    <location>
        <begin position="140"/>
        <end position="160"/>
    </location>
</feature>
<organism evidence="4 5">
    <name type="scientific">Cannabis sativa</name>
    <name type="common">Hemp</name>
    <name type="synonym">Marijuana</name>
    <dbReference type="NCBI Taxonomy" id="3483"/>
    <lineage>
        <taxon>Eukaryota</taxon>
        <taxon>Viridiplantae</taxon>
        <taxon>Streptophyta</taxon>
        <taxon>Embryophyta</taxon>
        <taxon>Tracheophyta</taxon>
        <taxon>Spermatophyta</taxon>
        <taxon>Magnoliopsida</taxon>
        <taxon>eudicotyledons</taxon>
        <taxon>Gunneridae</taxon>
        <taxon>Pentapetalae</taxon>
        <taxon>rosids</taxon>
        <taxon>fabids</taxon>
        <taxon>Rosales</taxon>
        <taxon>Cannabaceae</taxon>
        <taxon>Cannabis</taxon>
    </lineage>
</organism>
<reference evidence="4 5" key="1">
    <citation type="journal article" date="2020" name="bioRxiv">
        <title>Sequence and annotation of 42 cannabis genomes reveals extensive copy number variation in cannabinoid synthesis and pathogen resistance genes.</title>
        <authorList>
            <person name="Mckernan K.J."/>
            <person name="Helbert Y."/>
            <person name="Kane L.T."/>
            <person name="Ebling H."/>
            <person name="Zhang L."/>
            <person name="Liu B."/>
            <person name="Eaton Z."/>
            <person name="Mclaughlin S."/>
            <person name="Kingan S."/>
            <person name="Baybayan P."/>
            <person name="Concepcion G."/>
            <person name="Jordan M."/>
            <person name="Riva A."/>
            <person name="Barbazuk W."/>
            <person name="Harkins T."/>
        </authorList>
    </citation>
    <scope>NUCLEOTIDE SEQUENCE [LARGE SCALE GENOMIC DNA]</scope>
    <source>
        <strain evidence="5">cv. Jamaican Lion 4</strain>
        <tissue evidence="4">Leaf</tissue>
    </source>
</reference>
<evidence type="ECO:0000313" key="5">
    <source>
        <dbReference type="Proteomes" id="UP000583929"/>
    </source>
</evidence>
<comment type="caution">
    <text evidence="4">The sequence shown here is derived from an EMBL/GenBank/DDBJ whole genome shotgun (WGS) entry which is preliminary data.</text>
</comment>
<name>A0A7J6FEM0_CANSA</name>
<keyword evidence="2" id="KW-0472">Membrane</keyword>
<protein>
    <submittedName>
        <fullName evidence="4">Uncharacterized protein</fullName>
    </submittedName>
</protein>
<feature type="chain" id="PRO_5029870816" evidence="3">
    <location>
        <begin position="30"/>
        <end position="181"/>
    </location>
</feature>
<sequence>MANLNRFRSFNSIILHLLLLTFFIGFTLSTASDFSPTPPPESGADSPTSPSSSPPSPAPAPSADSPNFSSPPAPTPDTADSPSHSPVPAPSSPVSDQTPSPSPSPSPAADVSDINHKDMNEESGESNDSSGDGMSGGKKVGVAFGVIAAVCLVGLGGFVYKRRQDNIRRSQYGYAARREML</sequence>
<keyword evidence="2" id="KW-1133">Transmembrane helix</keyword>
<evidence type="ECO:0000256" key="3">
    <source>
        <dbReference type="SAM" id="SignalP"/>
    </source>
</evidence>
<feature type="region of interest" description="Disordered" evidence="1">
    <location>
        <begin position="33"/>
        <end position="135"/>
    </location>
</feature>
<evidence type="ECO:0000256" key="2">
    <source>
        <dbReference type="SAM" id="Phobius"/>
    </source>
</evidence>
<keyword evidence="3" id="KW-0732">Signal</keyword>
<gene>
    <name evidence="4" type="ORF">G4B88_020883</name>
</gene>
<proteinExistence type="predicted"/>
<keyword evidence="2" id="KW-0812">Transmembrane</keyword>
<dbReference type="PANTHER" id="PTHR36721">
    <property type="entry name" value="PROLINE-RICH FAMILY PROTEIN"/>
    <property type="match status" value="1"/>
</dbReference>
<feature type="signal peptide" evidence="3">
    <location>
        <begin position="1"/>
        <end position="29"/>
    </location>
</feature>
<dbReference type="EMBL" id="JAATIQ010000225">
    <property type="protein sequence ID" value="KAF4369105.1"/>
    <property type="molecule type" value="Genomic_DNA"/>
</dbReference>
<dbReference type="Proteomes" id="UP000583929">
    <property type="component" value="Unassembled WGS sequence"/>
</dbReference>
<evidence type="ECO:0000256" key="1">
    <source>
        <dbReference type="SAM" id="MobiDB-lite"/>
    </source>
</evidence>
<dbReference type="PANTHER" id="PTHR36721:SF15">
    <property type="entry name" value="EN_SPM-LIKE TRANSPOSON PROTEIN"/>
    <property type="match status" value="1"/>
</dbReference>